<reference evidence="2 3" key="1">
    <citation type="submission" date="2016-05" db="EMBL/GenBank/DDBJ databases">
        <title>Comparative analysis of secretome profiles of manganese(II)-oxidizing ascomycete fungi.</title>
        <authorList>
            <consortium name="DOE Joint Genome Institute"/>
            <person name="Zeiner C.A."/>
            <person name="Purvine S.O."/>
            <person name="Zink E.M."/>
            <person name="Wu S."/>
            <person name="Pasa-Tolic L."/>
            <person name="Chaput D.L."/>
            <person name="Haridas S."/>
            <person name="Grigoriev I.V."/>
            <person name="Santelli C.M."/>
            <person name="Hansel C.M."/>
        </authorList>
    </citation>
    <scope>NUCLEOTIDE SEQUENCE [LARGE SCALE GENOMIC DNA]</scope>
    <source>
        <strain evidence="2 3">SRC1lrK2f</strain>
    </source>
</reference>
<dbReference type="GeneID" id="29117638"/>
<dbReference type="InterPro" id="IPR010730">
    <property type="entry name" value="HET"/>
</dbReference>
<name>A0A177DYK3_ALTAL</name>
<keyword evidence="3" id="KW-1185">Reference proteome</keyword>
<evidence type="ECO:0000259" key="1">
    <source>
        <dbReference type="Pfam" id="PF06985"/>
    </source>
</evidence>
<gene>
    <name evidence="2" type="ORF">CC77DRAFT_531727</name>
</gene>
<dbReference type="KEGG" id="aalt:CC77DRAFT_531727"/>
<dbReference type="RefSeq" id="XP_018389989.1">
    <property type="nucleotide sequence ID" value="XM_018532044.1"/>
</dbReference>
<dbReference type="InterPro" id="IPR052895">
    <property type="entry name" value="HetReg/Transcr_Mod"/>
</dbReference>
<dbReference type="PANTHER" id="PTHR24148:SF64">
    <property type="entry name" value="HETEROKARYON INCOMPATIBILITY DOMAIN-CONTAINING PROTEIN"/>
    <property type="match status" value="1"/>
</dbReference>
<dbReference type="PANTHER" id="PTHR24148">
    <property type="entry name" value="ANKYRIN REPEAT DOMAIN-CONTAINING PROTEIN 39 HOMOLOG-RELATED"/>
    <property type="match status" value="1"/>
</dbReference>
<accession>A0A177DYK3</accession>
<evidence type="ECO:0000313" key="3">
    <source>
        <dbReference type="Proteomes" id="UP000077248"/>
    </source>
</evidence>
<dbReference type="VEuPathDB" id="FungiDB:CC77DRAFT_531727"/>
<dbReference type="EMBL" id="KV441471">
    <property type="protein sequence ID" value="OAG24568.1"/>
    <property type="molecule type" value="Genomic_DNA"/>
</dbReference>
<organism evidence="2 3">
    <name type="scientific">Alternaria alternata</name>
    <name type="common">Alternaria rot fungus</name>
    <name type="synonym">Torula alternata</name>
    <dbReference type="NCBI Taxonomy" id="5599"/>
    <lineage>
        <taxon>Eukaryota</taxon>
        <taxon>Fungi</taxon>
        <taxon>Dikarya</taxon>
        <taxon>Ascomycota</taxon>
        <taxon>Pezizomycotina</taxon>
        <taxon>Dothideomycetes</taxon>
        <taxon>Pleosporomycetidae</taxon>
        <taxon>Pleosporales</taxon>
        <taxon>Pleosporineae</taxon>
        <taxon>Pleosporaceae</taxon>
        <taxon>Alternaria</taxon>
        <taxon>Alternaria sect. Alternaria</taxon>
        <taxon>Alternaria alternata complex</taxon>
    </lineage>
</organism>
<protein>
    <recommendedName>
        <fullName evidence="1">Heterokaryon incompatibility domain-containing protein</fullName>
    </recommendedName>
</protein>
<feature type="domain" description="Heterokaryon incompatibility" evidence="1">
    <location>
        <begin position="76"/>
        <end position="219"/>
    </location>
</feature>
<evidence type="ECO:0000313" key="2">
    <source>
        <dbReference type="EMBL" id="OAG24568.1"/>
    </source>
</evidence>
<dbReference type="Proteomes" id="UP000077248">
    <property type="component" value="Unassembled WGS sequence"/>
</dbReference>
<dbReference type="AlphaFoldDB" id="A0A177DYK3"/>
<dbReference type="Pfam" id="PF06985">
    <property type="entry name" value="HET"/>
    <property type="match status" value="1"/>
</dbReference>
<sequence length="496" mass="57253">MQKDTHLTFREIHGSPEAVLTSIREIQEIALYRKQPDQSLSLRFLSLAAENLPDHQQQPEIIYLRLSPLIPIPGPYLTISYTWQRSGSTADKPPQYVVLRPDATSFQVAPELNRVIHRTLRFAAHQCIHYFWLDQLCVDQTDRSDVENHLQCMNRVYAESQCALAPLCIPILDQWMLAGLTSNLDDLRTAELSAIECIVATLEHLVQDTWFWRTWTYHERLCARSVYLAIPLHGIRSEATDTRDCFAIEDDLIINIEHIQQIIQVSRKNDKVPGGKAQPSPAREQARRLWVLFREFFVERTIITGNTNPIFWNRYIMKAIDRRDNLVVSDRLAIHSNIRNHNWRLRTTQLQNARYSYSTCLLVLVLSNYLLFNYKLSREHFRLPMDQTIMEVIGKMEASEQLSLIHKPPTSEGETVVVFPLWTEEFLEKVTRESEVDVDVWMSGEGTRVVRKRPEGEVSLLPPTSKLLRRGASRQPMDVSVALQPSVLPHQSADAG</sequence>
<proteinExistence type="predicted"/>